<accession>A0ABQ9XKB2</accession>
<reference evidence="1 2" key="1">
    <citation type="journal article" date="2022" name="bioRxiv">
        <title>Genomics of Preaxostyla Flagellates Illuminates Evolutionary Transitions and the Path Towards Mitochondrial Loss.</title>
        <authorList>
            <person name="Novak L.V.F."/>
            <person name="Treitli S.C."/>
            <person name="Pyrih J."/>
            <person name="Halakuc P."/>
            <person name="Pipaliya S.V."/>
            <person name="Vacek V."/>
            <person name="Brzon O."/>
            <person name="Soukal P."/>
            <person name="Eme L."/>
            <person name="Dacks J.B."/>
            <person name="Karnkowska A."/>
            <person name="Elias M."/>
            <person name="Hampl V."/>
        </authorList>
    </citation>
    <scope>NUCLEOTIDE SEQUENCE [LARGE SCALE GENOMIC DNA]</scope>
    <source>
        <strain evidence="1">NAU3</strain>
        <tissue evidence="1">Gut</tissue>
    </source>
</reference>
<dbReference type="Proteomes" id="UP001281761">
    <property type="component" value="Unassembled WGS sequence"/>
</dbReference>
<name>A0ABQ9XKB2_9EUKA</name>
<organism evidence="1 2">
    <name type="scientific">Blattamonas nauphoetae</name>
    <dbReference type="NCBI Taxonomy" id="2049346"/>
    <lineage>
        <taxon>Eukaryota</taxon>
        <taxon>Metamonada</taxon>
        <taxon>Preaxostyla</taxon>
        <taxon>Oxymonadida</taxon>
        <taxon>Blattamonas</taxon>
    </lineage>
</organism>
<evidence type="ECO:0000313" key="2">
    <source>
        <dbReference type="Proteomes" id="UP001281761"/>
    </source>
</evidence>
<sequence>MSEENVIGPLLTEGVEFEFDPLSGRVELEMKGKMPIPSQKYEVTFQNNEDKTEVKGEIHDESYGLQRVRAFDIDDAIIDNVEASTAS</sequence>
<dbReference type="EMBL" id="JARBJD010000098">
    <property type="protein sequence ID" value="KAK2952868.1"/>
    <property type="molecule type" value="Genomic_DNA"/>
</dbReference>
<gene>
    <name evidence="1" type="ORF">BLNAU_12189</name>
</gene>
<keyword evidence="2" id="KW-1185">Reference proteome</keyword>
<comment type="caution">
    <text evidence="1">The sequence shown here is derived from an EMBL/GenBank/DDBJ whole genome shotgun (WGS) entry which is preliminary data.</text>
</comment>
<evidence type="ECO:0000313" key="1">
    <source>
        <dbReference type="EMBL" id="KAK2952868.1"/>
    </source>
</evidence>
<protein>
    <submittedName>
        <fullName evidence="1">Uncharacterized protein</fullName>
    </submittedName>
</protein>
<proteinExistence type="predicted"/>